<feature type="region of interest" description="Disordered" evidence="6">
    <location>
        <begin position="174"/>
        <end position="239"/>
    </location>
</feature>
<dbReference type="GO" id="GO:0006721">
    <property type="term" value="P:terpenoid metabolic process"/>
    <property type="evidence" value="ECO:0007669"/>
    <property type="project" value="UniProtKB-ARBA"/>
</dbReference>
<feature type="chain" id="PRO_5036470475" evidence="8">
    <location>
        <begin position="19"/>
        <end position="774"/>
    </location>
</feature>
<sequence>MIVVSLLLLAASAWVVRQEWRRQQCPPGLHGWLIIGNILQVGSKLHKSLAHLSKTYGPLISLQLGTQFAIVASSPQTAMEVLQKHGLDFANGFTPNSARVLGRENISLAMSPLTSPVWRKLRHLAREELFSKKALQASRALRETFYLSWPTTFPCAAAQLNKKLDEYGEFPLSFHEQPVPQQPYGHPPLVEVGFHPPHSQPPEPPDWQRPYRPHTAHQPDKYLPPPPYQPEPPSDLPATFVDCHTTALLQHQSPNFCAQPQPAPGPRYASTADMLGSTRPAAGARSHTDALHDCRLSRPSARTAAPAAHLLAAKPSAPGARARPATAATLALLLASTEPPPFSSTAAPALATISLPCGPDIRYGSIESLADDIDDHKSVQFHKIIYDDILTDQLLNQDPIGDEEKDVIHSSVDVSGSIYGSNDDIYDYVQGVHYLQSVTDEGGRLLVLDRSCKCLSREKTESLANAGVEEGAIMPELDVSRLSFPQYEPFDVWDKVTQLIEVVAMGNALDLIVLRSWLSVFYYFTGGYMFSVYHKQGERGPRYRRPSLATFCGFSKRGRSTLLFGAKRRSCVFDPGGCVFLQVFLLVHGVLMVQGIIVKRKETSRLKLISSHGKDMLEKEDDDVEYVDDYPEIPPLLYLGAVDMKLQLDISNESIPMVVANACQLNSVANRKFKEHVKAITRYMGVPNISDFIPIFYPFYPLGLRKKIEYHIEGVLESVQTLIEQRLQARGASSNYHRKNDFLETLIDLYEGNEYDLSIQEIKHTRVLVVLNKF</sequence>
<keyword evidence="7" id="KW-1133">Transmembrane helix</keyword>
<feature type="transmembrane region" description="Helical" evidence="7">
    <location>
        <begin position="579"/>
        <end position="598"/>
    </location>
</feature>
<keyword evidence="5" id="KW-0503">Monooxygenase</keyword>
<evidence type="ECO:0000256" key="5">
    <source>
        <dbReference type="ARBA" id="ARBA00023033"/>
    </source>
</evidence>
<dbReference type="GO" id="GO:0008299">
    <property type="term" value="P:isoprenoid biosynthetic process"/>
    <property type="evidence" value="ECO:0007669"/>
    <property type="project" value="UniProtKB-ARBA"/>
</dbReference>
<evidence type="ECO:0000256" key="6">
    <source>
        <dbReference type="SAM" id="MobiDB-lite"/>
    </source>
</evidence>
<evidence type="ECO:0000256" key="7">
    <source>
        <dbReference type="SAM" id="Phobius"/>
    </source>
</evidence>
<keyword evidence="7" id="KW-0472">Membrane</keyword>
<evidence type="ECO:0000256" key="3">
    <source>
        <dbReference type="ARBA" id="ARBA00022723"/>
    </source>
</evidence>
<dbReference type="GO" id="GO:0016705">
    <property type="term" value="F:oxidoreductase activity, acting on paired donors, with incorporation or reduction of molecular oxygen"/>
    <property type="evidence" value="ECO:0007669"/>
    <property type="project" value="InterPro"/>
</dbReference>
<accession>A0A8X8WZN8</accession>
<evidence type="ECO:0000256" key="4">
    <source>
        <dbReference type="ARBA" id="ARBA00023004"/>
    </source>
</evidence>
<keyword evidence="8" id="KW-0732">Signal</keyword>
<evidence type="ECO:0000313" key="9">
    <source>
        <dbReference type="EMBL" id="KAG6403239.1"/>
    </source>
</evidence>
<reference evidence="9" key="1">
    <citation type="submission" date="2018-01" db="EMBL/GenBank/DDBJ databases">
        <authorList>
            <person name="Mao J.F."/>
        </authorList>
    </citation>
    <scope>NUCLEOTIDE SEQUENCE</scope>
    <source>
        <strain evidence="9">Huo1</strain>
        <tissue evidence="9">Leaf</tissue>
    </source>
</reference>
<keyword evidence="10" id="KW-1185">Reference proteome</keyword>
<keyword evidence="4" id="KW-0408">Iron</keyword>
<comment type="caution">
    <text evidence="9">The sequence shown here is derived from an EMBL/GenBank/DDBJ whole genome shotgun (WGS) entry which is preliminary data.</text>
</comment>
<comment type="similarity">
    <text evidence="1">Belongs to the cytochrome P450 family.</text>
</comment>
<dbReference type="GO" id="GO:0016020">
    <property type="term" value="C:membrane"/>
    <property type="evidence" value="ECO:0007669"/>
    <property type="project" value="UniProtKB-SubCell"/>
</dbReference>
<dbReference type="AlphaFoldDB" id="A0A8X8WZN8"/>
<dbReference type="InterPro" id="IPR036396">
    <property type="entry name" value="Cyt_P450_sf"/>
</dbReference>
<keyword evidence="5" id="KW-0560">Oxidoreductase</keyword>
<dbReference type="Pfam" id="PF00067">
    <property type="entry name" value="p450"/>
    <property type="match status" value="1"/>
</dbReference>
<gene>
    <name evidence="9" type="ORF">SASPL_135456</name>
</gene>
<dbReference type="GO" id="GO:0020037">
    <property type="term" value="F:heme binding"/>
    <property type="evidence" value="ECO:0007669"/>
    <property type="project" value="InterPro"/>
</dbReference>
<feature type="compositionally biased region" description="Pro residues" evidence="6">
    <location>
        <begin position="222"/>
        <end position="235"/>
    </location>
</feature>
<feature type="signal peptide" evidence="8">
    <location>
        <begin position="1"/>
        <end position="18"/>
    </location>
</feature>
<dbReference type="EMBL" id="PNBA02000013">
    <property type="protein sequence ID" value="KAG6403239.1"/>
    <property type="molecule type" value="Genomic_DNA"/>
</dbReference>
<dbReference type="InterPro" id="IPR001128">
    <property type="entry name" value="Cyt_P450"/>
</dbReference>
<dbReference type="PANTHER" id="PTHR47950">
    <property type="entry name" value="CYTOCHROME P450, FAMILY 76, SUBFAMILY C, POLYPEPTIDE 5-RELATED"/>
    <property type="match status" value="1"/>
</dbReference>
<feature type="compositionally biased region" description="Pro residues" evidence="6">
    <location>
        <begin position="198"/>
        <end position="207"/>
    </location>
</feature>
<dbReference type="GO" id="GO:0004497">
    <property type="term" value="F:monooxygenase activity"/>
    <property type="evidence" value="ECO:0007669"/>
    <property type="project" value="UniProtKB-KW"/>
</dbReference>
<protein>
    <submittedName>
        <fullName evidence="9">Uncharacterized protein</fullName>
    </submittedName>
</protein>
<evidence type="ECO:0000256" key="2">
    <source>
        <dbReference type="ARBA" id="ARBA00022617"/>
    </source>
</evidence>
<keyword evidence="3" id="KW-0479">Metal-binding</keyword>
<evidence type="ECO:0000256" key="1">
    <source>
        <dbReference type="ARBA" id="ARBA00010617"/>
    </source>
</evidence>
<reference evidence="9" key="2">
    <citation type="submission" date="2020-08" db="EMBL/GenBank/DDBJ databases">
        <title>Plant Genome Project.</title>
        <authorList>
            <person name="Zhang R.-G."/>
        </authorList>
    </citation>
    <scope>NUCLEOTIDE SEQUENCE</scope>
    <source>
        <strain evidence="9">Huo1</strain>
        <tissue evidence="9">Leaf</tissue>
    </source>
</reference>
<keyword evidence="2" id="KW-0349">Heme</keyword>
<evidence type="ECO:0000256" key="8">
    <source>
        <dbReference type="SAM" id="SignalP"/>
    </source>
</evidence>
<dbReference type="Proteomes" id="UP000298416">
    <property type="component" value="Unassembled WGS sequence"/>
</dbReference>
<proteinExistence type="inferred from homology"/>
<name>A0A8X8WZN8_SALSN</name>
<organism evidence="9">
    <name type="scientific">Salvia splendens</name>
    <name type="common">Scarlet sage</name>
    <dbReference type="NCBI Taxonomy" id="180675"/>
    <lineage>
        <taxon>Eukaryota</taxon>
        <taxon>Viridiplantae</taxon>
        <taxon>Streptophyta</taxon>
        <taxon>Embryophyta</taxon>
        <taxon>Tracheophyta</taxon>
        <taxon>Spermatophyta</taxon>
        <taxon>Magnoliopsida</taxon>
        <taxon>eudicotyledons</taxon>
        <taxon>Gunneridae</taxon>
        <taxon>Pentapetalae</taxon>
        <taxon>asterids</taxon>
        <taxon>lamiids</taxon>
        <taxon>Lamiales</taxon>
        <taxon>Lamiaceae</taxon>
        <taxon>Nepetoideae</taxon>
        <taxon>Mentheae</taxon>
        <taxon>Salviinae</taxon>
        <taxon>Salvia</taxon>
        <taxon>Salvia subgen. Calosphace</taxon>
        <taxon>core Calosphace</taxon>
    </lineage>
</organism>
<dbReference type="Gene3D" id="1.10.630.10">
    <property type="entry name" value="Cytochrome P450"/>
    <property type="match status" value="1"/>
</dbReference>
<dbReference type="GO" id="GO:0005506">
    <property type="term" value="F:iron ion binding"/>
    <property type="evidence" value="ECO:0007669"/>
    <property type="project" value="InterPro"/>
</dbReference>
<evidence type="ECO:0000313" key="10">
    <source>
        <dbReference type="Proteomes" id="UP000298416"/>
    </source>
</evidence>
<keyword evidence="7" id="KW-0812">Transmembrane</keyword>
<dbReference type="SUPFAM" id="SSF48264">
    <property type="entry name" value="Cytochrome P450"/>
    <property type="match status" value="2"/>
</dbReference>